<evidence type="ECO:0000256" key="4">
    <source>
        <dbReference type="ARBA" id="ARBA00022989"/>
    </source>
</evidence>
<comment type="subcellular location">
    <subcellularLocation>
        <location evidence="8">Cell membrane</location>
        <topology evidence="8">Multi-pass membrane protein</topology>
    </subcellularLocation>
</comment>
<dbReference type="InterPro" id="IPR003810">
    <property type="entry name" value="Mntp/YtaF"/>
</dbReference>
<keyword evidence="4 8" id="KW-1133">Transmembrane helix</keyword>
<accession>A0A1G5B0Y4</accession>
<organism evidence="9 10">
    <name type="scientific">Basfia succiniciproducens</name>
    <dbReference type="NCBI Taxonomy" id="653940"/>
    <lineage>
        <taxon>Bacteria</taxon>
        <taxon>Pseudomonadati</taxon>
        <taxon>Pseudomonadota</taxon>
        <taxon>Gammaproteobacteria</taxon>
        <taxon>Pasteurellales</taxon>
        <taxon>Pasteurellaceae</taxon>
        <taxon>Basfia</taxon>
    </lineage>
</organism>
<keyword evidence="6 8" id="KW-0472">Membrane</keyword>
<keyword evidence="3 8" id="KW-0812">Transmembrane</keyword>
<dbReference type="PANTHER" id="PTHR35529">
    <property type="entry name" value="MANGANESE EFFLUX PUMP MNTP-RELATED"/>
    <property type="match status" value="1"/>
</dbReference>
<evidence type="ECO:0000256" key="6">
    <source>
        <dbReference type="ARBA" id="ARBA00023136"/>
    </source>
</evidence>
<evidence type="ECO:0000256" key="2">
    <source>
        <dbReference type="ARBA" id="ARBA00022475"/>
    </source>
</evidence>
<evidence type="ECO:0000256" key="8">
    <source>
        <dbReference type="HAMAP-Rule" id="MF_01521"/>
    </source>
</evidence>
<evidence type="ECO:0000256" key="5">
    <source>
        <dbReference type="ARBA" id="ARBA00023065"/>
    </source>
</evidence>
<sequence length="188" mass="20410">MSLFSLWVMAFGLSMDAFAVSICKGLAMEKFQWCGALKAGLYFGLFQAVMPLIGFLLGVQFSEYITDYDHWVAFFLLALIGVNMLRESLSDEDDEDSCSNDFNFKTMMTLGFATSIDALAVGVTFAFLSVDIYSSVVTIGLITAALSIIGVKSGHFLGKKIKTKAEILGGLILIGLGVKILLEHTLFG</sequence>
<feature type="transmembrane region" description="Helical" evidence="8">
    <location>
        <begin position="68"/>
        <end position="85"/>
    </location>
</feature>
<evidence type="ECO:0000256" key="3">
    <source>
        <dbReference type="ARBA" id="ARBA00022692"/>
    </source>
</evidence>
<feature type="transmembrane region" description="Helical" evidence="8">
    <location>
        <begin position="106"/>
        <end position="126"/>
    </location>
</feature>
<evidence type="ECO:0000313" key="10">
    <source>
        <dbReference type="Proteomes" id="UP000199588"/>
    </source>
</evidence>
<evidence type="ECO:0000256" key="7">
    <source>
        <dbReference type="ARBA" id="ARBA00023211"/>
    </source>
</evidence>
<dbReference type="InterPro" id="IPR022929">
    <property type="entry name" value="Put_MntP"/>
</dbReference>
<evidence type="ECO:0000256" key="1">
    <source>
        <dbReference type="ARBA" id="ARBA00022448"/>
    </source>
</evidence>
<keyword evidence="2 8" id="KW-1003">Cell membrane</keyword>
<protein>
    <recommendedName>
        <fullName evidence="8">Putative manganese efflux pump MntP</fullName>
    </recommendedName>
</protein>
<dbReference type="Proteomes" id="UP000199588">
    <property type="component" value="Unassembled WGS sequence"/>
</dbReference>
<keyword evidence="1 8" id="KW-0813">Transport</keyword>
<feature type="transmembrane region" description="Helical" evidence="8">
    <location>
        <begin position="39"/>
        <end position="62"/>
    </location>
</feature>
<comment type="caution">
    <text evidence="9">The sequence shown here is derived from an EMBL/GenBank/DDBJ whole genome shotgun (WGS) entry which is preliminary data.</text>
</comment>
<name>A0A1G5B0Y4_9PAST</name>
<dbReference type="HAMAP" id="MF_01521">
    <property type="entry name" value="MntP_pump"/>
    <property type="match status" value="1"/>
</dbReference>
<gene>
    <name evidence="8" type="primary">mntP</name>
    <name evidence="9" type="ORF">SAMN02910354_00570</name>
</gene>
<dbReference type="EMBL" id="FMUQ01000003">
    <property type="protein sequence ID" value="SCX83716.1"/>
    <property type="molecule type" value="Genomic_DNA"/>
</dbReference>
<feature type="transmembrane region" description="Helical" evidence="8">
    <location>
        <begin position="132"/>
        <end position="151"/>
    </location>
</feature>
<dbReference type="PANTHER" id="PTHR35529:SF1">
    <property type="entry name" value="MANGANESE EFFLUX PUMP MNTP-RELATED"/>
    <property type="match status" value="1"/>
</dbReference>
<keyword evidence="10" id="KW-1185">Reference proteome</keyword>
<dbReference type="RefSeq" id="WP_090654217.1">
    <property type="nucleotide sequence ID" value="NZ_CP015031.1"/>
</dbReference>
<feature type="transmembrane region" description="Helical" evidence="8">
    <location>
        <begin position="163"/>
        <end position="182"/>
    </location>
</feature>
<comment type="similarity">
    <text evidence="8">Belongs to the MntP (TC 9.B.29) family.</text>
</comment>
<proteinExistence type="inferred from homology"/>
<evidence type="ECO:0000313" key="9">
    <source>
        <dbReference type="EMBL" id="SCX83716.1"/>
    </source>
</evidence>
<keyword evidence="5 8" id="KW-0406">Ion transport</keyword>
<dbReference type="Pfam" id="PF02659">
    <property type="entry name" value="Mntp"/>
    <property type="match status" value="1"/>
</dbReference>
<reference evidence="9 10" key="1">
    <citation type="submission" date="2016-10" db="EMBL/GenBank/DDBJ databases">
        <authorList>
            <person name="Varghese N."/>
            <person name="Submissions S."/>
        </authorList>
    </citation>
    <scope>NUCLEOTIDE SEQUENCE [LARGE SCALE GENOMIC DNA]</scope>
    <source>
        <strain evidence="9 10">DSM 22022</strain>
    </source>
</reference>
<comment type="function">
    <text evidence="8">Probably functions as a manganese efflux pump.</text>
</comment>
<feature type="transmembrane region" description="Helical" evidence="8">
    <location>
        <begin position="6"/>
        <end position="27"/>
    </location>
</feature>
<keyword evidence="7 8" id="KW-0464">Manganese</keyword>